<feature type="transmembrane region" description="Helical" evidence="6">
    <location>
        <begin position="112"/>
        <end position="135"/>
    </location>
</feature>
<evidence type="ECO:0000256" key="5">
    <source>
        <dbReference type="ARBA" id="ARBA00023136"/>
    </source>
</evidence>
<evidence type="ECO:0000256" key="3">
    <source>
        <dbReference type="ARBA" id="ARBA00022692"/>
    </source>
</evidence>
<sequence length="185" mass="21406">MARVPRSSRNRVLLLPSVLRHLLQPRHVPHRRPGPEQRRRGEERVHLAGHLLPHAPRRRRRRRLLLRKVPHHGRLLLHRRRRHADDSSLSVPAAARQGQRVVQRLHLVQQEFVLFLGLYMIAVGLGGLRPCLMSFGADQFDDGDPSERATKGSFFNWYIFNVNCASLISSTGIVWVQDHYDWALG</sequence>
<keyword evidence="3 6" id="KW-0812">Transmembrane</keyword>
<evidence type="ECO:0000313" key="8">
    <source>
        <dbReference type="Proteomes" id="UP000015105"/>
    </source>
</evidence>
<evidence type="ECO:0000256" key="1">
    <source>
        <dbReference type="ARBA" id="ARBA00004141"/>
    </source>
</evidence>
<evidence type="ECO:0000256" key="6">
    <source>
        <dbReference type="SAM" id="Phobius"/>
    </source>
</evidence>
<comment type="similarity">
    <text evidence="2">Belongs to the major facilitator superfamily. Proton-dependent oligopeptide transporter (POT/PTR) (TC 2.A.17) family.</text>
</comment>
<dbReference type="Proteomes" id="UP000015105">
    <property type="component" value="Chromosome 7D"/>
</dbReference>
<reference evidence="8" key="1">
    <citation type="journal article" date="2014" name="Science">
        <title>Ancient hybridizations among the ancestral genomes of bread wheat.</title>
        <authorList>
            <consortium name="International Wheat Genome Sequencing Consortium,"/>
            <person name="Marcussen T."/>
            <person name="Sandve S.R."/>
            <person name="Heier L."/>
            <person name="Spannagl M."/>
            <person name="Pfeifer M."/>
            <person name="Jakobsen K.S."/>
            <person name="Wulff B.B."/>
            <person name="Steuernagel B."/>
            <person name="Mayer K.F."/>
            <person name="Olsen O.A."/>
        </authorList>
    </citation>
    <scope>NUCLEOTIDE SEQUENCE [LARGE SCALE GENOMIC DNA]</scope>
    <source>
        <strain evidence="8">cv. AL8/78</strain>
    </source>
</reference>
<dbReference type="Gramene" id="AET7Gv21002200.6">
    <property type="protein sequence ID" value="AET7Gv21002200.6"/>
    <property type="gene ID" value="AET7Gv21002200"/>
</dbReference>
<protein>
    <recommendedName>
        <fullName evidence="9">Peptide transporter PTR2</fullName>
    </recommendedName>
</protein>
<evidence type="ECO:0000256" key="2">
    <source>
        <dbReference type="ARBA" id="ARBA00005982"/>
    </source>
</evidence>
<keyword evidence="4 6" id="KW-1133">Transmembrane helix</keyword>
<dbReference type="GO" id="GO:0016020">
    <property type="term" value="C:membrane"/>
    <property type="evidence" value="ECO:0007669"/>
    <property type="project" value="UniProtKB-SubCell"/>
</dbReference>
<comment type="subcellular location">
    <subcellularLocation>
        <location evidence="1">Membrane</location>
        <topology evidence="1">Multi-pass membrane protein</topology>
    </subcellularLocation>
</comment>
<dbReference type="InterPro" id="IPR036259">
    <property type="entry name" value="MFS_trans_sf"/>
</dbReference>
<dbReference type="GO" id="GO:0022857">
    <property type="term" value="F:transmembrane transporter activity"/>
    <property type="evidence" value="ECO:0007669"/>
    <property type="project" value="InterPro"/>
</dbReference>
<keyword evidence="5 6" id="KW-0472">Membrane</keyword>
<evidence type="ECO:0000256" key="4">
    <source>
        <dbReference type="ARBA" id="ARBA00022989"/>
    </source>
</evidence>
<reference evidence="7" key="3">
    <citation type="journal article" date="2017" name="Nature">
        <title>Genome sequence of the progenitor of the wheat D genome Aegilops tauschii.</title>
        <authorList>
            <person name="Luo M.C."/>
            <person name="Gu Y.Q."/>
            <person name="Puiu D."/>
            <person name="Wang H."/>
            <person name="Twardziok S.O."/>
            <person name="Deal K.R."/>
            <person name="Huo N."/>
            <person name="Zhu T."/>
            <person name="Wang L."/>
            <person name="Wang Y."/>
            <person name="McGuire P.E."/>
            <person name="Liu S."/>
            <person name="Long H."/>
            <person name="Ramasamy R.K."/>
            <person name="Rodriguez J.C."/>
            <person name="Van S.L."/>
            <person name="Yuan L."/>
            <person name="Wang Z."/>
            <person name="Xia Z."/>
            <person name="Xiao L."/>
            <person name="Anderson O.D."/>
            <person name="Ouyang S."/>
            <person name="Liang Y."/>
            <person name="Zimin A.V."/>
            <person name="Pertea G."/>
            <person name="Qi P."/>
            <person name="Bennetzen J.L."/>
            <person name="Dai X."/>
            <person name="Dawson M.W."/>
            <person name="Muller H.G."/>
            <person name="Kugler K."/>
            <person name="Rivarola-Duarte L."/>
            <person name="Spannagl M."/>
            <person name="Mayer K.F.X."/>
            <person name="Lu F.H."/>
            <person name="Bevan M.W."/>
            <person name="Leroy P."/>
            <person name="Li P."/>
            <person name="You F.M."/>
            <person name="Sun Q."/>
            <person name="Liu Z."/>
            <person name="Lyons E."/>
            <person name="Wicker T."/>
            <person name="Salzberg S.L."/>
            <person name="Devos K.M."/>
            <person name="Dvorak J."/>
        </authorList>
    </citation>
    <scope>NUCLEOTIDE SEQUENCE [LARGE SCALE GENOMIC DNA]</scope>
    <source>
        <strain evidence="7">cv. AL8/78</strain>
    </source>
</reference>
<evidence type="ECO:0000313" key="7">
    <source>
        <dbReference type="EnsemblPlants" id="AET7Gv21002200.6"/>
    </source>
</evidence>
<dbReference type="EnsemblPlants" id="AET7Gv21002200.6">
    <property type="protein sequence ID" value="AET7Gv21002200.6"/>
    <property type="gene ID" value="AET7Gv21002200"/>
</dbReference>
<keyword evidence="8" id="KW-1185">Reference proteome</keyword>
<reference evidence="7" key="5">
    <citation type="journal article" date="2021" name="G3 (Bethesda)">
        <title>Aegilops tauschii genome assembly Aet v5.0 features greater sequence contiguity and improved annotation.</title>
        <authorList>
            <person name="Wang L."/>
            <person name="Zhu T."/>
            <person name="Rodriguez J.C."/>
            <person name="Deal K.R."/>
            <person name="Dubcovsky J."/>
            <person name="McGuire P.E."/>
            <person name="Lux T."/>
            <person name="Spannagl M."/>
            <person name="Mayer K.F.X."/>
            <person name="Baldrich P."/>
            <person name="Meyers B.C."/>
            <person name="Huo N."/>
            <person name="Gu Y.Q."/>
            <person name="Zhou H."/>
            <person name="Devos K.M."/>
            <person name="Bennetzen J.L."/>
            <person name="Unver T."/>
            <person name="Budak H."/>
            <person name="Gulick P.J."/>
            <person name="Galiba G."/>
            <person name="Kalapos B."/>
            <person name="Nelson D.R."/>
            <person name="Li P."/>
            <person name="You F.M."/>
            <person name="Luo M.C."/>
            <person name="Dvorak J."/>
        </authorList>
    </citation>
    <scope>NUCLEOTIDE SEQUENCE [LARGE SCALE GENOMIC DNA]</scope>
    <source>
        <strain evidence="7">cv. AL8/78</strain>
    </source>
</reference>
<name>A0A453SKG6_AEGTS</name>
<dbReference type="AlphaFoldDB" id="A0A453SKG6"/>
<feature type="transmembrane region" description="Helical" evidence="6">
    <location>
        <begin position="155"/>
        <end position="176"/>
    </location>
</feature>
<dbReference type="InterPro" id="IPR000109">
    <property type="entry name" value="POT_fam"/>
</dbReference>
<dbReference type="Pfam" id="PF00854">
    <property type="entry name" value="PTR2"/>
    <property type="match status" value="1"/>
</dbReference>
<proteinExistence type="inferred from homology"/>
<dbReference type="PANTHER" id="PTHR11654">
    <property type="entry name" value="OLIGOPEPTIDE TRANSPORTER-RELATED"/>
    <property type="match status" value="1"/>
</dbReference>
<dbReference type="Gene3D" id="1.20.1250.20">
    <property type="entry name" value="MFS general substrate transporter like domains"/>
    <property type="match status" value="1"/>
</dbReference>
<evidence type="ECO:0008006" key="9">
    <source>
        <dbReference type="Google" id="ProtNLM"/>
    </source>
</evidence>
<reference evidence="7" key="4">
    <citation type="submission" date="2019-03" db="UniProtKB">
        <authorList>
            <consortium name="EnsemblPlants"/>
        </authorList>
    </citation>
    <scope>IDENTIFICATION</scope>
</reference>
<accession>A0A453SKG6</accession>
<organism evidence="7 8">
    <name type="scientific">Aegilops tauschii subsp. strangulata</name>
    <name type="common">Goatgrass</name>
    <dbReference type="NCBI Taxonomy" id="200361"/>
    <lineage>
        <taxon>Eukaryota</taxon>
        <taxon>Viridiplantae</taxon>
        <taxon>Streptophyta</taxon>
        <taxon>Embryophyta</taxon>
        <taxon>Tracheophyta</taxon>
        <taxon>Spermatophyta</taxon>
        <taxon>Magnoliopsida</taxon>
        <taxon>Liliopsida</taxon>
        <taxon>Poales</taxon>
        <taxon>Poaceae</taxon>
        <taxon>BOP clade</taxon>
        <taxon>Pooideae</taxon>
        <taxon>Triticodae</taxon>
        <taxon>Triticeae</taxon>
        <taxon>Triticinae</taxon>
        <taxon>Aegilops</taxon>
    </lineage>
</organism>
<reference evidence="8" key="2">
    <citation type="journal article" date="2017" name="Nat. Plants">
        <title>The Aegilops tauschii genome reveals multiple impacts of transposons.</title>
        <authorList>
            <person name="Zhao G."/>
            <person name="Zou C."/>
            <person name="Li K."/>
            <person name="Wang K."/>
            <person name="Li T."/>
            <person name="Gao L."/>
            <person name="Zhang X."/>
            <person name="Wang H."/>
            <person name="Yang Z."/>
            <person name="Liu X."/>
            <person name="Jiang W."/>
            <person name="Mao L."/>
            <person name="Kong X."/>
            <person name="Jiao Y."/>
            <person name="Jia J."/>
        </authorList>
    </citation>
    <scope>NUCLEOTIDE SEQUENCE [LARGE SCALE GENOMIC DNA]</scope>
    <source>
        <strain evidence="8">cv. AL8/78</strain>
    </source>
</reference>